<keyword evidence="1" id="KW-1133">Transmembrane helix</keyword>
<keyword evidence="3" id="KW-1185">Reference proteome</keyword>
<protein>
    <recommendedName>
        <fullName evidence="4">DUF1648 domain-containing protein</fullName>
    </recommendedName>
</protein>
<evidence type="ECO:0000256" key="1">
    <source>
        <dbReference type="SAM" id="Phobius"/>
    </source>
</evidence>
<evidence type="ECO:0000313" key="3">
    <source>
        <dbReference type="Proteomes" id="UP001497444"/>
    </source>
</evidence>
<reference evidence="2" key="1">
    <citation type="submission" date="2024-02" db="EMBL/GenBank/DDBJ databases">
        <authorList>
            <consortium name="ELIXIR-Norway"/>
            <consortium name="Elixir Norway"/>
        </authorList>
    </citation>
    <scope>NUCLEOTIDE SEQUENCE</scope>
</reference>
<keyword evidence="1" id="KW-0472">Membrane</keyword>
<feature type="transmembrane region" description="Helical" evidence="1">
    <location>
        <begin position="97"/>
        <end position="118"/>
    </location>
</feature>
<feature type="transmembrane region" description="Helical" evidence="1">
    <location>
        <begin position="199"/>
        <end position="221"/>
    </location>
</feature>
<gene>
    <name evidence="2" type="ORF">CSSPJE1EN1_LOCUS4468</name>
</gene>
<proteinExistence type="predicted"/>
<dbReference type="Proteomes" id="UP001497444">
    <property type="component" value="Chromosome 12"/>
</dbReference>
<feature type="transmembrane region" description="Helical" evidence="1">
    <location>
        <begin position="167"/>
        <end position="193"/>
    </location>
</feature>
<sequence length="242" mass="27308">MTQTHIRVFQHTLFLSGVLATLSVSLAAVDWHKTPAHVPLWWNLHAHPLLWVPRWLGLLLLPVLTLLVPCSLYLILSLWDGSIKNHGEESKYMLSQIILLPALFLFTVQSFTIVPAAMSETHDLGARLFVATVAVWLLFWFGKIILKLEPNILLRLIAPWETTNSSYWSNVYFIASRIFSMAGESLFLCAWLVPIGWPLLLVFLICLLGPFVAMWGVSYAYSQHSGPDQSLVNQASPQQTDT</sequence>
<dbReference type="EMBL" id="OZ020107">
    <property type="protein sequence ID" value="CAK9258990.1"/>
    <property type="molecule type" value="Genomic_DNA"/>
</dbReference>
<accession>A0ABP0W0Y9</accession>
<feature type="transmembrane region" description="Helical" evidence="1">
    <location>
        <begin position="124"/>
        <end position="146"/>
    </location>
</feature>
<keyword evidence="1" id="KW-0812">Transmembrane</keyword>
<dbReference type="PANTHER" id="PTHR37810:SF5">
    <property type="entry name" value="IMMUNITY PROTEIN SDPI"/>
    <property type="match status" value="1"/>
</dbReference>
<name>A0ABP0W0Y9_9BRYO</name>
<evidence type="ECO:0000313" key="2">
    <source>
        <dbReference type="EMBL" id="CAK9258990.1"/>
    </source>
</evidence>
<feature type="transmembrane region" description="Helical" evidence="1">
    <location>
        <begin position="51"/>
        <end position="76"/>
    </location>
</feature>
<organism evidence="2 3">
    <name type="scientific">Sphagnum jensenii</name>
    <dbReference type="NCBI Taxonomy" id="128206"/>
    <lineage>
        <taxon>Eukaryota</taxon>
        <taxon>Viridiplantae</taxon>
        <taxon>Streptophyta</taxon>
        <taxon>Embryophyta</taxon>
        <taxon>Bryophyta</taxon>
        <taxon>Sphagnophytina</taxon>
        <taxon>Sphagnopsida</taxon>
        <taxon>Sphagnales</taxon>
        <taxon>Sphagnaceae</taxon>
        <taxon>Sphagnum</taxon>
    </lineage>
</organism>
<evidence type="ECO:0008006" key="4">
    <source>
        <dbReference type="Google" id="ProtNLM"/>
    </source>
</evidence>
<dbReference type="PANTHER" id="PTHR37810">
    <property type="entry name" value="IMMUNITY PROTEIN SDPI"/>
    <property type="match status" value="1"/>
</dbReference>